<name>A0A1I2DE21_9BURK</name>
<sequence length="160" mass="16896">MPRATAPTPSAGPALPPGLRSTRATRATLALLTQQPGIALSEAEVEAALTRAGVAVNRVTVYRLLDRLAGAGLLRRQVDAQRVARYALAHEELPGDGLPRFECDDCHRQFRLSEGSERLQNATRQMLKALASAGHEDLAVDIAVRGRCAGCAHPAEGAGA</sequence>
<keyword evidence="3" id="KW-1185">Reference proteome</keyword>
<dbReference type="Gene3D" id="1.10.10.10">
    <property type="entry name" value="Winged helix-like DNA-binding domain superfamily/Winged helix DNA-binding domain"/>
    <property type="match status" value="1"/>
</dbReference>
<organism evidence="2 3">
    <name type="scientific">Paracidovorax wautersii</name>
    <dbReference type="NCBI Taxonomy" id="1177982"/>
    <lineage>
        <taxon>Bacteria</taxon>
        <taxon>Pseudomonadati</taxon>
        <taxon>Pseudomonadota</taxon>
        <taxon>Betaproteobacteria</taxon>
        <taxon>Burkholderiales</taxon>
        <taxon>Comamonadaceae</taxon>
        <taxon>Paracidovorax</taxon>
    </lineage>
</organism>
<dbReference type="EMBL" id="FONX01000005">
    <property type="protein sequence ID" value="SFE78764.1"/>
    <property type="molecule type" value="Genomic_DNA"/>
</dbReference>
<dbReference type="SUPFAM" id="SSF46785">
    <property type="entry name" value="Winged helix' DNA-binding domain"/>
    <property type="match status" value="1"/>
</dbReference>
<evidence type="ECO:0000256" key="1">
    <source>
        <dbReference type="SAM" id="MobiDB-lite"/>
    </source>
</evidence>
<dbReference type="STRING" id="1177982.SAMN04489711_105142"/>
<proteinExistence type="predicted"/>
<dbReference type="Pfam" id="PF01475">
    <property type="entry name" value="FUR"/>
    <property type="match status" value="1"/>
</dbReference>
<dbReference type="InterPro" id="IPR002481">
    <property type="entry name" value="FUR"/>
</dbReference>
<feature type="region of interest" description="Disordered" evidence="1">
    <location>
        <begin position="1"/>
        <end position="20"/>
    </location>
</feature>
<dbReference type="InterPro" id="IPR036390">
    <property type="entry name" value="WH_DNA-bd_sf"/>
</dbReference>
<reference evidence="3" key="1">
    <citation type="submission" date="2016-10" db="EMBL/GenBank/DDBJ databases">
        <authorList>
            <person name="Varghese N."/>
            <person name="Submissions S."/>
        </authorList>
    </citation>
    <scope>NUCLEOTIDE SEQUENCE [LARGE SCALE GENOMIC DNA]</scope>
    <source>
        <strain evidence="3">DSM 27981</strain>
    </source>
</reference>
<gene>
    <name evidence="2" type="ORF">SAMN04489711_105142</name>
</gene>
<dbReference type="Proteomes" id="UP000199119">
    <property type="component" value="Unassembled WGS sequence"/>
</dbReference>
<accession>A0A1I2DE21</accession>
<evidence type="ECO:0000313" key="3">
    <source>
        <dbReference type="Proteomes" id="UP000199119"/>
    </source>
</evidence>
<dbReference type="GO" id="GO:0003700">
    <property type="term" value="F:DNA-binding transcription factor activity"/>
    <property type="evidence" value="ECO:0007669"/>
    <property type="project" value="InterPro"/>
</dbReference>
<dbReference type="AlphaFoldDB" id="A0A1I2DE21"/>
<dbReference type="RefSeq" id="WP_175518464.1">
    <property type="nucleotide sequence ID" value="NZ_FONX01000005.1"/>
</dbReference>
<protein>
    <submittedName>
        <fullName evidence="2">Fur family transcriptional regulator, ferric uptake regulator</fullName>
    </submittedName>
</protein>
<dbReference type="InterPro" id="IPR036388">
    <property type="entry name" value="WH-like_DNA-bd_sf"/>
</dbReference>
<evidence type="ECO:0000313" key="2">
    <source>
        <dbReference type="EMBL" id="SFE78764.1"/>
    </source>
</evidence>